<dbReference type="PANTHER" id="PTHR42732:SF2">
    <property type="entry name" value="BETA-MANNOSIDASE"/>
    <property type="match status" value="1"/>
</dbReference>
<dbReference type="SUPFAM" id="SSF49303">
    <property type="entry name" value="beta-Galactosidase/glucuronidase domain"/>
    <property type="match status" value="1"/>
</dbReference>
<dbReference type="InterPro" id="IPR013783">
    <property type="entry name" value="Ig-like_fold"/>
</dbReference>
<keyword evidence="2" id="KW-0326">Glycosidase</keyword>
<evidence type="ECO:0000313" key="5">
    <source>
        <dbReference type="EMBL" id="KAK8838523.1"/>
    </source>
</evidence>
<dbReference type="InterPro" id="IPR008979">
    <property type="entry name" value="Galactose-bd-like_sf"/>
</dbReference>
<dbReference type="Pfam" id="PF00703">
    <property type="entry name" value="Glyco_hydro_2"/>
    <property type="match status" value="1"/>
</dbReference>
<protein>
    <recommendedName>
        <fullName evidence="7">Beta-galactosidase</fullName>
    </recommendedName>
</protein>
<name>A0ABR2GX43_9EUKA</name>
<dbReference type="InterPro" id="IPR017853">
    <property type="entry name" value="GH"/>
</dbReference>
<dbReference type="Gene3D" id="2.60.40.10">
    <property type="entry name" value="Immunoglobulins"/>
    <property type="match status" value="1"/>
</dbReference>
<sequence length="619" mass="70981">MNNLSTDFYKGPIPHPNYPRPQFKRENSIFMNLNGYWDYQIAKSQDEKEITILSGQILVPFPPESSLSGVNHILQPDETIIYTKSIEIDSSSPLHDFYKNDIEGQSTANRKGRLFLNIDACDYFTDISINNQHVFKGEIGYIPHSIEITNNFHLGSNKITIRVQDPTDTGLQPIGKQSLNPKTIFYTSCSGIWQTIWLESTPCDYIKDIKITPSVSDNSVKIRYTFNSQNEETKKIKITVFDKKDHSKIIYSSEKVFHSNESELVLSFGDRKLDLWSPSSPVLYDFELEIGDDKISSYFGLREFEIKTMKNGQKRLTLNGSVCFMSGLLDQGYWPESNLCPPSEEAILSELSYVKKSGFNMIRKHIKIEPLRFYYHCDCLGLIVWQDIVNGAGPVIIDLGPQPDSKVDDSTESGHSILHRSDAKARKDFELFIGQSIDLLYNVCSIGLWTLFNEAWGQFDSVRLTKLIKEKFDHSRPIDSTSGWFDQGENIGDFLSLHIYFKKIEINRPQSDKRALILSEFGGYSLKSDDSHLFCPKDSFGYKEYESKESLQKGFSDLYRNEVFPSIEKGVCATVYTQLTDVETEINGLLSYDRKVQKLSPQFLYQLHQDLYEIGNKYD</sequence>
<organism evidence="5 6">
    <name type="scientific">Tritrichomonas musculus</name>
    <dbReference type="NCBI Taxonomy" id="1915356"/>
    <lineage>
        <taxon>Eukaryota</taxon>
        <taxon>Metamonada</taxon>
        <taxon>Parabasalia</taxon>
        <taxon>Tritrichomonadida</taxon>
        <taxon>Tritrichomonadidae</taxon>
        <taxon>Tritrichomonas</taxon>
    </lineage>
</organism>
<evidence type="ECO:0000259" key="3">
    <source>
        <dbReference type="Pfam" id="PF00703"/>
    </source>
</evidence>
<dbReference type="EMBL" id="JAPFFF010000055">
    <property type="protein sequence ID" value="KAK8838523.1"/>
    <property type="molecule type" value="Genomic_DNA"/>
</dbReference>
<evidence type="ECO:0008006" key="7">
    <source>
        <dbReference type="Google" id="ProtNLM"/>
    </source>
</evidence>
<dbReference type="Pfam" id="PF22666">
    <property type="entry name" value="Glyco_hydro_2_N2"/>
    <property type="match status" value="1"/>
</dbReference>
<gene>
    <name evidence="5" type="ORF">M9Y10_033151</name>
</gene>
<dbReference type="InterPro" id="IPR006102">
    <property type="entry name" value="Ig-like_GH2"/>
</dbReference>
<dbReference type="Proteomes" id="UP001470230">
    <property type="component" value="Unassembled WGS sequence"/>
</dbReference>
<proteinExistence type="predicted"/>
<comment type="caution">
    <text evidence="5">The sequence shown here is derived from an EMBL/GenBank/DDBJ whole genome shotgun (WGS) entry which is preliminary data.</text>
</comment>
<feature type="domain" description="Glycoside hydrolase family 2 immunoglobulin-like beta-sandwich" evidence="3">
    <location>
        <begin position="205"/>
        <end position="302"/>
    </location>
</feature>
<evidence type="ECO:0000259" key="4">
    <source>
        <dbReference type="Pfam" id="PF22666"/>
    </source>
</evidence>
<dbReference type="PANTHER" id="PTHR42732">
    <property type="entry name" value="BETA-GALACTOSIDASE"/>
    <property type="match status" value="1"/>
</dbReference>
<dbReference type="Gene3D" id="2.60.120.260">
    <property type="entry name" value="Galactose-binding domain-like"/>
    <property type="match status" value="1"/>
</dbReference>
<evidence type="ECO:0000313" key="6">
    <source>
        <dbReference type="Proteomes" id="UP001470230"/>
    </source>
</evidence>
<reference evidence="5 6" key="1">
    <citation type="submission" date="2024-04" db="EMBL/GenBank/DDBJ databases">
        <title>Tritrichomonas musculus Genome.</title>
        <authorList>
            <person name="Alves-Ferreira E."/>
            <person name="Grigg M."/>
            <person name="Lorenzi H."/>
            <person name="Galac M."/>
        </authorList>
    </citation>
    <scope>NUCLEOTIDE SEQUENCE [LARGE SCALE GENOMIC DNA]</scope>
    <source>
        <strain evidence="5 6">EAF2021</strain>
    </source>
</reference>
<dbReference type="InterPro" id="IPR054593">
    <property type="entry name" value="Beta-mannosidase-like_N2"/>
</dbReference>
<keyword evidence="6" id="KW-1185">Reference proteome</keyword>
<keyword evidence="1" id="KW-0378">Hydrolase</keyword>
<feature type="domain" description="Beta-mannosidase-like galactose-binding" evidence="4">
    <location>
        <begin position="98"/>
        <end position="173"/>
    </location>
</feature>
<evidence type="ECO:0000256" key="2">
    <source>
        <dbReference type="ARBA" id="ARBA00023295"/>
    </source>
</evidence>
<dbReference type="InterPro" id="IPR036156">
    <property type="entry name" value="Beta-gal/glucu_dom_sf"/>
</dbReference>
<dbReference type="InterPro" id="IPR051913">
    <property type="entry name" value="GH2_Domain-Containing"/>
</dbReference>
<dbReference type="SUPFAM" id="SSF51445">
    <property type="entry name" value="(Trans)glycosidases"/>
    <property type="match status" value="1"/>
</dbReference>
<dbReference type="Gene3D" id="3.20.20.80">
    <property type="entry name" value="Glycosidases"/>
    <property type="match status" value="1"/>
</dbReference>
<accession>A0ABR2GX43</accession>
<dbReference type="SUPFAM" id="SSF49785">
    <property type="entry name" value="Galactose-binding domain-like"/>
    <property type="match status" value="1"/>
</dbReference>
<evidence type="ECO:0000256" key="1">
    <source>
        <dbReference type="ARBA" id="ARBA00022801"/>
    </source>
</evidence>